<dbReference type="KEGG" id="sgn:SGRA_1387"/>
<keyword evidence="2" id="KW-1185">Reference proteome</keyword>
<proteinExistence type="predicted"/>
<dbReference type="Proteomes" id="UP000007519">
    <property type="component" value="Chromosome"/>
</dbReference>
<dbReference type="AlphaFoldDB" id="H6L6I0"/>
<sequence length="35" mass="4245">MNEKGLSKQMLKACYRFELLTNLIFFRQKIKLLLI</sequence>
<name>H6L6I0_SAPGL</name>
<protein>
    <submittedName>
        <fullName evidence="1">Uncharacterized protein</fullName>
    </submittedName>
</protein>
<accession>H6L6I0</accession>
<evidence type="ECO:0000313" key="2">
    <source>
        <dbReference type="Proteomes" id="UP000007519"/>
    </source>
</evidence>
<gene>
    <name evidence="1" type="ordered locus">SGRA_1387</name>
</gene>
<organism evidence="1 2">
    <name type="scientific">Saprospira grandis (strain Lewin)</name>
    <dbReference type="NCBI Taxonomy" id="984262"/>
    <lineage>
        <taxon>Bacteria</taxon>
        <taxon>Pseudomonadati</taxon>
        <taxon>Bacteroidota</taxon>
        <taxon>Saprospiria</taxon>
        <taxon>Saprospirales</taxon>
        <taxon>Saprospiraceae</taxon>
        <taxon>Saprospira</taxon>
    </lineage>
</organism>
<evidence type="ECO:0000313" key="1">
    <source>
        <dbReference type="EMBL" id="AFC24122.1"/>
    </source>
</evidence>
<reference evidence="1 2" key="1">
    <citation type="journal article" date="2012" name="Stand. Genomic Sci.">
        <title>Complete genome sequencing and analysis of Saprospira grandis str. Lewin, a predatory marine bacterium.</title>
        <authorList>
            <person name="Saw J.H."/>
            <person name="Yuryev A."/>
            <person name="Kanbe M."/>
            <person name="Hou S."/>
            <person name="Young A.G."/>
            <person name="Aizawa S."/>
            <person name="Alam M."/>
        </authorList>
    </citation>
    <scope>NUCLEOTIDE SEQUENCE [LARGE SCALE GENOMIC DNA]</scope>
    <source>
        <strain evidence="1 2">Lewin</strain>
    </source>
</reference>
<dbReference type="HOGENOM" id="CLU_3367214_0_0_10"/>
<dbReference type="STRING" id="984262.SGRA_1387"/>
<dbReference type="EMBL" id="CP002831">
    <property type="protein sequence ID" value="AFC24122.1"/>
    <property type="molecule type" value="Genomic_DNA"/>
</dbReference>